<dbReference type="OrthoDB" id="9774345at2"/>
<dbReference type="AlphaFoldDB" id="A0A4P6K2G9"/>
<evidence type="ECO:0000256" key="2">
    <source>
        <dbReference type="ARBA" id="ARBA00022679"/>
    </source>
</evidence>
<proteinExistence type="predicted"/>
<gene>
    <name evidence="4" type="ORF">EPA93_39185</name>
</gene>
<evidence type="ECO:0000313" key="5">
    <source>
        <dbReference type="Proteomes" id="UP000290365"/>
    </source>
</evidence>
<feature type="domain" description="Methyltransferase" evidence="3">
    <location>
        <begin position="47"/>
        <end position="137"/>
    </location>
</feature>
<sequence length="208" mass="22972">MDPKQIVAHGFDQIAEKYVQWSQHTRVEERQKYTSLVIETLPQGASVLDLGCGIGVPTTRELAKHFAVTGVDISPHEIELARHNVPEATFIHADIGALKLASASFDAVVAFYSLFCIPRDEHAQILQNIASWLRPGGYLFAAMGSQALEAHIEPEWLGVPMYWSCFESATNQRLVADAGLQVLQATEETDMEDGVPITFLWIVAQKPA</sequence>
<dbReference type="SUPFAM" id="SSF53335">
    <property type="entry name" value="S-adenosyl-L-methionine-dependent methyltransferases"/>
    <property type="match status" value="1"/>
</dbReference>
<dbReference type="InterPro" id="IPR029063">
    <property type="entry name" value="SAM-dependent_MTases_sf"/>
</dbReference>
<dbReference type="KEGG" id="kbs:EPA93_39185"/>
<keyword evidence="1 4" id="KW-0489">Methyltransferase</keyword>
<dbReference type="Proteomes" id="UP000290365">
    <property type="component" value="Chromosome"/>
</dbReference>
<dbReference type="RefSeq" id="WP_129892737.1">
    <property type="nucleotide sequence ID" value="NZ_CP035758.1"/>
</dbReference>
<dbReference type="GO" id="GO:0008168">
    <property type="term" value="F:methyltransferase activity"/>
    <property type="evidence" value="ECO:0007669"/>
    <property type="project" value="UniProtKB-KW"/>
</dbReference>
<evidence type="ECO:0000259" key="3">
    <source>
        <dbReference type="Pfam" id="PF13649"/>
    </source>
</evidence>
<dbReference type="CDD" id="cd02440">
    <property type="entry name" value="AdoMet_MTases"/>
    <property type="match status" value="1"/>
</dbReference>
<dbReference type="PANTHER" id="PTHR43861">
    <property type="entry name" value="TRANS-ACONITATE 2-METHYLTRANSFERASE-RELATED"/>
    <property type="match status" value="1"/>
</dbReference>
<name>A0A4P6K2G9_KTERU</name>
<dbReference type="GO" id="GO:0032259">
    <property type="term" value="P:methylation"/>
    <property type="evidence" value="ECO:0007669"/>
    <property type="project" value="UniProtKB-KW"/>
</dbReference>
<dbReference type="InterPro" id="IPR041698">
    <property type="entry name" value="Methyltransf_25"/>
</dbReference>
<protein>
    <submittedName>
        <fullName evidence="4">Class I SAM-dependent methyltransferase</fullName>
    </submittedName>
</protein>
<dbReference type="PANTHER" id="PTHR43861:SF1">
    <property type="entry name" value="TRANS-ACONITATE 2-METHYLTRANSFERASE"/>
    <property type="match status" value="1"/>
</dbReference>
<keyword evidence="2 4" id="KW-0808">Transferase</keyword>
<organism evidence="4 5">
    <name type="scientific">Ktedonosporobacter rubrisoli</name>
    <dbReference type="NCBI Taxonomy" id="2509675"/>
    <lineage>
        <taxon>Bacteria</taxon>
        <taxon>Bacillati</taxon>
        <taxon>Chloroflexota</taxon>
        <taxon>Ktedonobacteria</taxon>
        <taxon>Ktedonobacterales</taxon>
        <taxon>Ktedonosporobacteraceae</taxon>
        <taxon>Ktedonosporobacter</taxon>
    </lineage>
</organism>
<evidence type="ECO:0000256" key="1">
    <source>
        <dbReference type="ARBA" id="ARBA00022603"/>
    </source>
</evidence>
<dbReference type="Pfam" id="PF13649">
    <property type="entry name" value="Methyltransf_25"/>
    <property type="match status" value="1"/>
</dbReference>
<keyword evidence="5" id="KW-1185">Reference proteome</keyword>
<reference evidence="4 5" key="1">
    <citation type="submission" date="2019-01" db="EMBL/GenBank/DDBJ databases">
        <title>Ktedonosporobacter rubrisoli SCAWS-G2.</title>
        <authorList>
            <person name="Huang Y."/>
            <person name="Yan B."/>
        </authorList>
    </citation>
    <scope>NUCLEOTIDE SEQUENCE [LARGE SCALE GENOMIC DNA]</scope>
    <source>
        <strain evidence="4 5">SCAWS-G2</strain>
    </source>
</reference>
<accession>A0A4P6K2G9</accession>
<dbReference type="Gene3D" id="3.40.50.150">
    <property type="entry name" value="Vaccinia Virus protein VP39"/>
    <property type="match status" value="1"/>
</dbReference>
<dbReference type="EMBL" id="CP035758">
    <property type="protein sequence ID" value="QBD81676.1"/>
    <property type="molecule type" value="Genomic_DNA"/>
</dbReference>
<evidence type="ECO:0000313" key="4">
    <source>
        <dbReference type="EMBL" id="QBD81676.1"/>
    </source>
</evidence>